<reference evidence="2" key="1">
    <citation type="journal article" date="2023" name="Hortic. Res.">
        <title>A chromosome-level phased genome enabling allele-level studies in sweet orange: a case study on citrus Huanglongbing tolerance.</title>
        <authorList>
            <person name="Wu B."/>
            <person name="Yu Q."/>
            <person name="Deng Z."/>
            <person name="Duan Y."/>
            <person name="Luo F."/>
            <person name="Gmitter F. Jr."/>
        </authorList>
    </citation>
    <scope>NUCLEOTIDE SEQUENCE [LARGE SCALE GENOMIC DNA]</scope>
    <source>
        <strain evidence="2">cv. Valencia</strain>
    </source>
</reference>
<organism evidence="1 2">
    <name type="scientific">Citrus sinensis</name>
    <name type="common">Sweet orange</name>
    <name type="synonym">Citrus aurantium var. sinensis</name>
    <dbReference type="NCBI Taxonomy" id="2711"/>
    <lineage>
        <taxon>Eukaryota</taxon>
        <taxon>Viridiplantae</taxon>
        <taxon>Streptophyta</taxon>
        <taxon>Embryophyta</taxon>
        <taxon>Tracheophyta</taxon>
        <taxon>Spermatophyta</taxon>
        <taxon>Magnoliopsida</taxon>
        <taxon>eudicotyledons</taxon>
        <taxon>Gunneridae</taxon>
        <taxon>Pentapetalae</taxon>
        <taxon>rosids</taxon>
        <taxon>malvids</taxon>
        <taxon>Sapindales</taxon>
        <taxon>Rutaceae</taxon>
        <taxon>Aurantioideae</taxon>
        <taxon>Citrus</taxon>
    </lineage>
</organism>
<sequence length="224" mass="26195">MDKCLEIDQLRNDLKAAEVESYPSQEELKSKIEMLSLELHCAHKKLEILQKELTFLSKEREDLLVQIRELDKGSDENNDSKVFASKIINQLFIVTKERDSLMTQIEEQRRYVVKVEHLRKNCNDELLEAKVRVEELTRRISNMEVKEHIDKVSNNKEKAKLQMMLRGTQAQLDAFRFRYKQAVDDSDIMNKKFEEASANLKDRLASKGIEVLNLKKQLAAAMKQ</sequence>
<protein>
    <submittedName>
        <fullName evidence="1">Uncharacterized protein</fullName>
    </submittedName>
</protein>
<evidence type="ECO:0000313" key="2">
    <source>
        <dbReference type="Proteomes" id="UP000829398"/>
    </source>
</evidence>
<dbReference type="EMBL" id="CM039178">
    <property type="protein sequence ID" value="KAH9680259.1"/>
    <property type="molecule type" value="Genomic_DNA"/>
</dbReference>
<comment type="caution">
    <text evidence="1">The sequence shown here is derived from an EMBL/GenBank/DDBJ whole genome shotgun (WGS) entry which is preliminary data.</text>
</comment>
<gene>
    <name evidence="1" type="ORF">KPL71_026489</name>
</gene>
<keyword evidence="2" id="KW-1185">Reference proteome</keyword>
<evidence type="ECO:0000313" key="1">
    <source>
        <dbReference type="EMBL" id="KAH9680259.1"/>
    </source>
</evidence>
<proteinExistence type="predicted"/>
<name>A0ACB8HZL3_CITSI</name>
<dbReference type="Proteomes" id="UP000829398">
    <property type="component" value="Chromosome 9"/>
</dbReference>
<accession>A0ACB8HZL3</accession>